<feature type="region of interest" description="Disordered" evidence="1">
    <location>
        <begin position="1"/>
        <end position="21"/>
    </location>
</feature>
<protein>
    <submittedName>
        <fullName evidence="2">Uncharacterized protein</fullName>
    </submittedName>
</protein>
<gene>
    <name evidence="2" type="ORF">DILT_LOCUS11372</name>
</gene>
<accession>A0A3P7MC96</accession>
<dbReference type="EMBL" id="UYRU01062858">
    <property type="protein sequence ID" value="VDN15541.1"/>
    <property type="molecule type" value="Genomic_DNA"/>
</dbReference>
<organism evidence="2 3">
    <name type="scientific">Dibothriocephalus latus</name>
    <name type="common">Fish tapeworm</name>
    <name type="synonym">Diphyllobothrium latum</name>
    <dbReference type="NCBI Taxonomy" id="60516"/>
    <lineage>
        <taxon>Eukaryota</taxon>
        <taxon>Metazoa</taxon>
        <taxon>Spiralia</taxon>
        <taxon>Lophotrochozoa</taxon>
        <taxon>Platyhelminthes</taxon>
        <taxon>Cestoda</taxon>
        <taxon>Eucestoda</taxon>
        <taxon>Diphyllobothriidea</taxon>
        <taxon>Diphyllobothriidae</taxon>
        <taxon>Dibothriocephalus</taxon>
    </lineage>
</organism>
<dbReference type="AlphaFoldDB" id="A0A3P7MC96"/>
<evidence type="ECO:0000256" key="1">
    <source>
        <dbReference type="SAM" id="MobiDB-lite"/>
    </source>
</evidence>
<dbReference type="Proteomes" id="UP000281553">
    <property type="component" value="Unassembled WGS sequence"/>
</dbReference>
<evidence type="ECO:0000313" key="3">
    <source>
        <dbReference type="Proteomes" id="UP000281553"/>
    </source>
</evidence>
<proteinExistence type="predicted"/>
<evidence type="ECO:0000313" key="2">
    <source>
        <dbReference type="EMBL" id="VDN15541.1"/>
    </source>
</evidence>
<sequence length="164" mass="17232">MESGAASVARASVKSDKRRHYVEQTSIDERAVQVHSGRFVSSGNSVSPKHANNAVADSSASLGCSLIYSADACVQQSDTTIDMTQSDIVLTSNRQISDSGGAVSCPQNVLPDSPSAVSQPGSSALSFSIPSTTVKVSKGRILSRCVLIIMSYPHIDIFLDNLPC</sequence>
<reference evidence="2 3" key="1">
    <citation type="submission" date="2018-11" db="EMBL/GenBank/DDBJ databases">
        <authorList>
            <consortium name="Pathogen Informatics"/>
        </authorList>
    </citation>
    <scope>NUCLEOTIDE SEQUENCE [LARGE SCALE GENOMIC DNA]</scope>
</reference>
<name>A0A3P7MC96_DIBLA</name>
<keyword evidence="3" id="KW-1185">Reference proteome</keyword>